<dbReference type="Pfam" id="PF05821">
    <property type="entry name" value="NDUF_B8"/>
    <property type="match status" value="1"/>
</dbReference>
<dbReference type="InterPro" id="IPR008699">
    <property type="entry name" value="NDUFB8"/>
</dbReference>
<dbReference type="Proteomes" id="UP000790833">
    <property type="component" value="Unassembled WGS sequence"/>
</dbReference>
<keyword evidence="2" id="KW-1185">Reference proteome</keyword>
<evidence type="ECO:0000313" key="1">
    <source>
        <dbReference type="EMBL" id="KAG7192750.1"/>
    </source>
</evidence>
<evidence type="ECO:0000313" key="2">
    <source>
        <dbReference type="Proteomes" id="UP000790833"/>
    </source>
</evidence>
<proteinExistence type="predicted"/>
<dbReference type="PANTHER" id="PTHR12840:SF1">
    <property type="entry name" value="NADH DEHYDROGENASE [UBIQUINONE] 1 BETA SUBCOMPLEX SUBUNIT 8, MITOCHONDRIAL"/>
    <property type="match status" value="1"/>
</dbReference>
<dbReference type="OrthoDB" id="2014058at2759"/>
<dbReference type="EMBL" id="JAHMUF010000016">
    <property type="protein sequence ID" value="KAG7192750.1"/>
    <property type="molecule type" value="Genomic_DNA"/>
</dbReference>
<organism evidence="1 2">
    <name type="scientific">Scheffersomyces spartinae</name>
    <dbReference type="NCBI Taxonomy" id="45513"/>
    <lineage>
        <taxon>Eukaryota</taxon>
        <taxon>Fungi</taxon>
        <taxon>Dikarya</taxon>
        <taxon>Ascomycota</taxon>
        <taxon>Saccharomycotina</taxon>
        <taxon>Pichiomycetes</taxon>
        <taxon>Debaryomycetaceae</taxon>
        <taxon>Scheffersomyces</taxon>
    </lineage>
</organism>
<dbReference type="AlphaFoldDB" id="A0A9P7V7P3"/>
<gene>
    <name evidence="1" type="ORF">KQ657_001533</name>
</gene>
<comment type="caution">
    <text evidence="1">The sequence shown here is derived from an EMBL/GenBank/DDBJ whole genome shotgun (WGS) entry which is preliminary data.</text>
</comment>
<sequence length="207" mass="23445">MLSRVGLRGMKQMLPYKRAGVIGGVMTRQLGSGPSSTITEQHTLRTIKLLDPEHPEYGDYPDYPVQYSELKDPYAKYDDQQMRRNFNDPLNMDHDLYDMWSPDLLLQGHLGVSTFWKYSFYLFGSFFAFAGGIYYFDLSPAKPAAPRSYPYDGMAKQLGATDDENAHLFRTNVDKSAEEQCGVLPPDADIQANKAAYLEANKDFVKA</sequence>
<dbReference type="GO" id="GO:0005739">
    <property type="term" value="C:mitochondrion"/>
    <property type="evidence" value="ECO:0007669"/>
    <property type="project" value="InterPro"/>
</dbReference>
<protein>
    <submittedName>
        <fullName evidence="1">Uncharacterized protein</fullName>
    </submittedName>
</protein>
<dbReference type="RefSeq" id="XP_043048300.1">
    <property type="nucleotide sequence ID" value="XM_043192328.1"/>
</dbReference>
<reference evidence="1" key="1">
    <citation type="submission" date="2021-03" db="EMBL/GenBank/DDBJ databases">
        <authorList>
            <person name="Palmer J.M."/>
        </authorList>
    </citation>
    <scope>NUCLEOTIDE SEQUENCE</scope>
    <source>
        <strain evidence="1">ARV_011</strain>
    </source>
</reference>
<accession>A0A9P7V7P3</accession>
<dbReference type="GeneID" id="66114907"/>
<name>A0A9P7V7P3_9ASCO</name>
<dbReference type="PANTHER" id="PTHR12840">
    <property type="entry name" value="NADH-UBIQUINONE OXIDOREDUCTASE ASHI SUBUNIT"/>
    <property type="match status" value="1"/>
</dbReference>